<geneLocation type="plasmid" evidence="3">
    <name>pjcm18538 dna</name>
</geneLocation>
<dbReference type="Pfam" id="PF03780">
    <property type="entry name" value="Asp23"/>
    <property type="match status" value="1"/>
</dbReference>
<reference evidence="2 3" key="1">
    <citation type="journal article" date="2019" name="Emerg. Microbes Infect.">
        <title>Comprehensive subspecies identification of 175 nontuberculous mycobacteria species based on 7547 genomic profiles.</title>
        <authorList>
            <person name="Matsumoto Y."/>
            <person name="Kinjo T."/>
            <person name="Motooka D."/>
            <person name="Nabeya D."/>
            <person name="Jung N."/>
            <person name="Uechi K."/>
            <person name="Horii T."/>
            <person name="Iida T."/>
            <person name="Fujita J."/>
            <person name="Nakamura S."/>
        </authorList>
    </citation>
    <scope>NUCLEOTIDE SEQUENCE [LARGE SCALE GENOMIC DNA]</scope>
    <source>
        <strain evidence="2 3">JCM 18538</strain>
    </source>
</reference>
<comment type="similarity">
    <text evidence="1">Belongs to the asp23 family.</text>
</comment>
<sequence>MADTGAAAEAPALADDAGERGSLTVRDRAVERLVIAAALDCDGVDRRSTGVDRITGRELPRADVVVSGDHVRAAVAVAVEWRRPLAETSSAVAQSVTHALATMSGLVVDGVDVHVATVLPPGAGTPKRRVS</sequence>
<dbReference type="InterPro" id="IPR005531">
    <property type="entry name" value="Asp23"/>
</dbReference>
<evidence type="ECO:0000313" key="3">
    <source>
        <dbReference type="Proteomes" id="UP000467428"/>
    </source>
</evidence>
<protein>
    <recommendedName>
        <fullName evidence="4">Asp23/Gls24 family envelope stress response protein</fullName>
    </recommendedName>
</protein>
<keyword evidence="3" id="KW-1185">Reference proteome</keyword>
<organism evidence="2 3">
    <name type="scientific">Mycolicibacterium arabiense</name>
    <dbReference type="NCBI Taxonomy" id="1286181"/>
    <lineage>
        <taxon>Bacteria</taxon>
        <taxon>Bacillati</taxon>
        <taxon>Actinomycetota</taxon>
        <taxon>Actinomycetes</taxon>
        <taxon>Mycobacteriales</taxon>
        <taxon>Mycobacteriaceae</taxon>
        <taxon>Mycolicibacterium</taxon>
    </lineage>
</organism>
<gene>
    <name evidence="2" type="ORF">MARA_33880</name>
</gene>
<dbReference type="EMBL" id="AP022593">
    <property type="protein sequence ID" value="BBY49920.1"/>
    <property type="molecule type" value="Genomic_DNA"/>
</dbReference>
<evidence type="ECO:0000313" key="2">
    <source>
        <dbReference type="EMBL" id="BBY49920.1"/>
    </source>
</evidence>
<accession>A0A7I7S0C9</accession>
<dbReference type="Proteomes" id="UP000467428">
    <property type="component" value="Chromosome"/>
</dbReference>
<name>A0A7I7S0C9_9MYCO</name>
<proteinExistence type="inferred from homology"/>
<evidence type="ECO:0000256" key="1">
    <source>
        <dbReference type="ARBA" id="ARBA00005721"/>
    </source>
</evidence>
<dbReference type="RefSeq" id="WP_163919471.1">
    <property type="nucleotide sequence ID" value="NZ_AP022593.1"/>
</dbReference>
<evidence type="ECO:0008006" key="4">
    <source>
        <dbReference type="Google" id="ProtNLM"/>
    </source>
</evidence>
<dbReference type="KEGG" id="marz:MARA_33880"/>
<dbReference type="AlphaFoldDB" id="A0A7I7S0C9"/>